<name>A2C6X7_PROM3</name>
<feature type="compositionally biased region" description="Basic residues" evidence="1">
    <location>
        <begin position="46"/>
        <end position="76"/>
    </location>
</feature>
<dbReference type="Proteomes" id="UP000002274">
    <property type="component" value="Chromosome"/>
</dbReference>
<accession>A2C6X7</accession>
<dbReference type="BioCyc" id="PMAR59922:G1G80-447-MONOMER"/>
<feature type="region of interest" description="Disordered" evidence="1">
    <location>
        <begin position="27"/>
        <end position="76"/>
    </location>
</feature>
<dbReference type="KEGG" id="pmf:P9303_04851"/>
<evidence type="ECO:0000256" key="1">
    <source>
        <dbReference type="SAM" id="MobiDB-lite"/>
    </source>
</evidence>
<dbReference type="STRING" id="59922.P9303_04851"/>
<dbReference type="EMBL" id="CP000554">
    <property type="protein sequence ID" value="ABM77237.1"/>
    <property type="molecule type" value="Genomic_DNA"/>
</dbReference>
<dbReference type="AlphaFoldDB" id="A2C6X7"/>
<evidence type="ECO:0000313" key="2">
    <source>
        <dbReference type="EMBL" id="ABM77237.1"/>
    </source>
</evidence>
<evidence type="ECO:0000313" key="3">
    <source>
        <dbReference type="Proteomes" id="UP000002274"/>
    </source>
</evidence>
<reference evidence="2 3" key="1">
    <citation type="journal article" date="2007" name="PLoS Genet.">
        <title>Patterns and implications of gene gain and loss in the evolution of Prochlorococcus.</title>
        <authorList>
            <person name="Kettler G.C."/>
            <person name="Martiny A.C."/>
            <person name="Huang K."/>
            <person name="Zucker J."/>
            <person name="Coleman M.L."/>
            <person name="Rodrigue S."/>
            <person name="Chen F."/>
            <person name="Lapidus A."/>
            <person name="Ferriera S."/>
            <person name="Johnson J."/>
            <person name="Steglich C."/>
            <person name="Church G.M."/>
            <person name="Richardson P."/>
            <person name="Chisholm S.W."/>
        </authorList>
    </citation>
    <scope>NUCLEOTIDE SEQUENCE [LARGE SCALE GENOMIC DNA]</scope>
    <source>
        <strain evidence="2 3">MIT 9303</strain>
    </source>
</reference>
<gene>
    <name evidence="2" type="ordered locus">P9303_04851</name>
</gene>
<organism evidence="2 3">
    <name type="scientific">Prochlorococcus marinus (strain MIT 9303)</name>
    <dbReference type="NCBI Taxonomy" id="59922"/>
    <lineage>
        <taxon>Bacteria</taxon>
        <taxon>Bacillati</taxon>
        <taxon>Cyanobacteriota</taxon>
        <taxon>Cyanophyceae</taxon>
        <taxon>Synechococcales</taxon>
        <taxon>Prochlorococcaceae</taxon>
        <taxon>Prochlorococcus</taxon>
    </lineage>
</organism>
<proteinExistence type="predicted"/>
<sequence>MLRAINLNGVIKATPKAVAVIQIKMHHADQASQEKGSTLRPPLKSLSKKHRQDHRSPVLHRKKSNHQKAGLKRPAN</sequence>
<protein>
    <submittedName>
        <fullName evidence="2">Uncharacterized protein</fullName>
    </submittedName>
</protein>
<dbReference type="HOGENOM" id="CLU_2651528_0_0_3"/>